<gene>
    <name evidence="1" type="ORF">WDU99_07715</name>
</gene>
<dbReference type="Proteomes" id="UP001371224">
    <property type="component" value="Unassembled WGS sequence"/>
</dbReference>
<organism evidence="1 2">
    <name type="scientific">Microbacterium bandirmense</name>
    <dbReference type="NCBI Taxonomy" id="3122050"/>
    <lineage>
        <taxon>Bacteria</taxon>
        <taxon>Bacillati</taxon>
        <taxon>Actinomycetota</taxon>
        <taxon>Actinomycetes</taxon>
        <taxon>Micrococcales</taxon>
        <taxon>Microbacteriaceae</taxon>
        <taxon>Microbacterium</taxon>
    </lineage>
</organism>
<accession>A0ABU8LB09</accession>
<dbReference type="EMBL" id="JBBDGM010000005">
    <property type="protein sequence ID" value="MEJ1088200.1"/>
    <property type="molecule type" value="Genomic_DNA"/>
</dbReference>
<evidence type="ECO:0000313" key="2">
    <source>
        <dbReference type="Proteomes" id="UP001371224"/>
    </source>
</evidence>
<dbReference type="RefSeq" id="WP_337331866.1">
    <property type="nucleotide sequence ID" value="NZ_JBBDGM010000005.1"/>
</dbReference>
<evidence type="ECO:0000313" key="1">
    <source>
        <dbReference type="EMBL" id="MEJ1088200.1"/>
    </source>
</evidence>
<comment type="caution">
    <text evidence="1">The sequence shown here is derived from an EMBL/GenBank/DDBJ whole genome shotgun (WGS) entry which is preliminary data.</text>
</comment>
<proteinExistence type="predicted"/>
<reference evidence="1 2" key="1">
    <citation type="submission" date="2024-02" db="EMBL/GenBank/DDBJ databases">
        <authorList>
            <person name="Saticioglu I.B."/>
        </authorList>
    </citation>
    <scope>NUCLEOTIDE SEQUENCE [LARGE SCALE GENOMIC DNA]</scope>
    <source>
        <strain evidence="1 2">Mu-80</strain>
    </source>
</reference>
<keyword evidence="2" id="KW-1185">Reference proteome</keyword>
<name>A0ABU8LB09_9MICO</name>
<sequence length="333" mass="37077">MEISIDFTRPPNKREREKYERRLQRLERPGFVEDVEKIAGSFPGTLPATGLTLRHGFSYRDKGISADASDRKAPPPEMRPPATRLITSRGGALRFELTLIAVAQANRKAGARARLKDLPIESVGNSTRLGWTDLLSADAVDTKKRDAYITAREKRARSVRSALNSLEAAGLVVIAEREGARGRYDSLLLLNESGRDALGEVEEYRVPRAAEATFTLPEGFVSNGWLHVLEDSEIALLLMVACGKGGFPDGGLLAMDSQTRLRHYGIHRDSFSAARKTLEWFGLLQVEELNRHDDGRAEEADLRVHRLGLIRDGFDEAAPQIVVDTLRRQLARR</sequence>
<protein>
    <submittedName>
        <fullName evidence="1">Uncharacterized protein</fullName>
    </submittedName>
</protein>